<sequence length="165" mass="17374">MRRPLLTLAAAAAALVSLTAAPAHAESGHKDTTVGDAPAAIDITAIDATNAVRRVKIKVTVPGLTTAGTFTFGYEGRTYDGMAIDVRHRGSGASAKAFRCGEESCAKVACRGLQARWDVAGHVVSVSVPQRCYPGPVPETWSINAHADLGKEYDSDGTRLRLRRG</sequence>
<dbReference type="RefSeq" id="WP_165228723.1">
    <property type="nucleotide sequence ID" value="NZ_CP049257.1"/>
</dbReference>
<dbReference type="EMBL" id="CP049257">
    <property type="protein sequence ID" value="QIG41927.1"/>
    <property type="molecule type" value="Genomic_DNA"/>
</dbReference>
<reference evidence="2 3" key="1">
    <citation type="submission" date="2020-02" db="EMBL/GenBank/DDBJ databases">
        <title>Full genome sequence of Nocardioides sp. R-3366.</title>
        <authorList>
            <person name="Im W.-T."/>
        </authorList>
    </citation>
    <scope>NUCLEOTIDE SEQUENCE [LARGE SCALE GENOMIC DNA]</scope>
    <source>
        <strain evidence="2 3">R-3366</strain>
    </source>
</reference>
<evidence type="ECO:0000313" key="3">
    <source>
        <dbReference type="Proteomes" id="UP000502996"/>
    </source>
</evidence>
<dbReference type="Proteomes" id="UP000502996">
    <property type="component" value="Chromosome"/>
</dbReference>
<proteinExistence type="predicted"/>
<gene>
    <name evidence="2" type="ORF">G5V58_03255</name>
</gene>
<feature type="signal peptide" evidence="1">
    <location>
        <begin position="1"/>
        <end position="25"/>
    </location>
</feature>
<keyword evidence="1" id="KW-0732">Signal</keyword>
<dbReference type="AlphaFoldDB" id="A0A6G6W9U7"/>
<evidence type="ECO:0000256" key="1">
    <source>
        <dbReference type="SAM" id="SignalP"/>
    </source>
</evidence>
<evidence type="ECO:0000313" key="2">
    <source>
        <dbReference type="EMBL" id="QIG41927.1"/>
    </source>
</evidence>
<feature type="chain" id="PRO_5026097091" evidence="1">
    <location>
        <begin position="26"/>
        <end position="165"/>
    </location>
</feature>
<organism evidence="2 3">
    <name type="scientific">Nocardioides anomalus</name>
    <dbReference type="NCBI Taxonomy" id="2712223"/>
    <lineage>
        <taxon>Bacteria</taxon>
        <taxon>Bacillati</taxon>
        <taxon>Actinomycetota</taxon>
        <taxon>Actinomycetes</taxon>
        <taxon>Propionibacteriales</taxon>
        <taxon>Nocardioidaceae</taxon>
        <taxon>Nocardioides</taxon>
    </lineage>
</organism>
<dbReference type="KEGG" id="nano:G5V58_03255"/>
<name>A0A6G6W9U7_9ACTN</name>
<protein>
    <submittedName>
        <fullName evidence="2">Uncharacterized protein</fullName>
    </submittedName>
</protein>
<keyword evidence="3" id="KW-1185">Reference proteome</keyword>
<accession>A0A6G6W9U7</accession>